<dbReference type="GO" id="GO:0000307">
    <property type="term" value="C:cyclin-dependent protein kinase holoenzyme complex"/>
    <property type="evidence" value="ECO:0007669"/>
    <property type="project" value="TreeGrafter"/>
</dbReference>
<dbReference type="AlphaFoldDB" id="A0A4P9WVW2"/>
<dbReference type="Pfam" id="PF00134">
    <property type="entry name" value="Cyclin_N"/>
    <property type="match status" value="1"/>
</dbReference>
<organism evidence="2 4">
    <name type="scientific">Caulochytrium protostelioides</name>
    <dbReference type="NCBI Taxonomy" id="1555241"/>
    <lineage>
        <taxon>Eukaryota</taxon>
        <taxon>Fungi</taxon>
        <taxon>Fungi incertae sedis</taxon>
        <taxon>Chytridiomycota</taxon>
        <taxon>Chytridiomycota incertae sedis</taxon>
        <taxon>Chytridiomycetes</taxon>
        <taxon>Caulochytriales</taxon>
        <taxon>Caulochytriaceae</taxon>
        <taxon>Caulochytrium</taxon>
    </lineage>
</organism>
<dbReference type="SUPFAM" id="SSF47954">
    <property type="entry name" value="Cyclin-like"/>
    <property type="match status" value="1"/>
</dbReference>
<dbReference type="GO" id="GO:0005634">
    <property type="term" value="C:nucleus"/>
    <property type="evidence" value="ECO:0007669"/>
    <property type="project" value="TreeGrafter"/>
</dbReference>
<proteinExistence type="predicted"/>
<dbReference type="CDD" id="cd20557">
    <property type="entry name" value="CYCLIN_ScPCL1-like"/>
    <property type="match status" value="1"/>
</dbReference>
<dbReference type="STRING" id="1555241.A0A4P9WVW2"/>
<evidence type="ECO:0000313" key="5">
    <source>
        <dbReference type="Proteomes" id="UP000274922"/>
    </source>
</evidence>
<dbReference type="GO" id="GO:0016538">
    <property type="term" value="F:cyclin-dependent protein serine/threonine kinase regulator activity"/>
    <property type="evidence" value="ECO:0007669"/>
    <property type="project" value="TreeGrafter"/>
</dbReference>
<dbReference type="PANTHER" id="PTHR15615">
    <property type="match status" value="1"/>
</dbReference>
<sequence length="95" mass="10988">FISHLVNRTRISSTTVLMGLLLLHRLKLRFPDSKGNEESPYRLLLSAFIVAAKTLYDDTYDNAAWVSISYGLFTTDEVNRMERELLQHLSWNITV</sequence>
<gene>
    <name evidence="2" type="ORF">CAUPRSCDRAFT_1483</name>
    <name evidence="3" type="ORF">CXG81DRAFT_6</name>
</gene>
<dbReference type="InterPro" id="IPR006671">
    <property type="entry name" value="Cyclin_N"/>
</dbReference>
<evidence type="ECO:0000259" key="1">
    <source>
        <dbReference type="Pfam" id="PF00134"/>
    </source>
</evidence>
<evidence type="ECO:0000313" key="4">
    <source>
        <dbReference type="Proteomes" id="UP000268535"/>
    </source>
</evidence>
<dbReference type="OrthoDB" id="10250320at2759"/>
<evidence type="ECO:0000313" key="2">
    <source>
        <dbReference type="EMBL" id="RKO96655.1"/>
    </source>
</evidence>
<reference evidence="3" key="2">
    <citation type="submission" date="2018-04" db="EMBL/GenBank/DDBJ databases">
        <title>Leveraging single-cell genomics to expand the Fungal Tree of Life.</title>
        <authorList>
            <consortium name="DOE Joint Genome Institute"/>
            <person name="Ahrendt S.R."/>
            <person name="Quandt C.A."/>
            <person name="Ciobanu D."/>
            <person name="Clum A."/>
            <person name="Salamov A."/>
            <person name="Andreopoulos B."/>
            <person name="Cheng J.-F."/>
            <person name="Woyke T."/>
            <person name="Pelin A."/>
            <person name="Henrissat B."/>
            <person name="Benny G.L."/>
            <person name="Smith M.E."/>
            <person name="James T.Y."/>
            <person name="Grigoriev I.V."/>
        </authorList>
    </citation>
    <scope>NUCLEOTIDE SEQUENCE</scope>
    <source>
        <strain evidence="3">ATCC 52028</strain>
    </source>
</reference>
<evidence type="ECO:0000313" key="3">
    <source>
        <dbReference type="EMBL" id="RKP00224.1"/>
    </source>
</evidence>
<dbReference type="Gene3D" id="1.10.472.10">
    <property type="entry name" value="Cyclin-like"/>
    <property type="match status" value="1"/>
</dbReference>
<feature type="domain" description="Cyclin N-terminal" evidence="1">
    <location>
        <begin position="1"/>
        <end position="94"/>
    </location>
</feature>
<feature type="non-terminal residue" evidence="2">
    <location>
        <position position="95"/>
    </location>
</feature>
<reference evidence="2" key="3">
    <citation type="submission" date="2018-08" db="EMBL/GenBank/DDBJ databases">
        <title>Leveraging single-cell genomics to expand the Fungal Tree of Life.</title>
        <authorList>
            <consortium name="DOE Joint Genome Institute"/>
            <person name="Ahrendt S.R."/>
            <person name="Quandt C.A."/>
            <person name="Ciobanu D."/>
            <person name="Clum A."/>
            <person name="Salamov A."/>
            <person name="Andreopoulos B."/>
            <person name="Cheng J.-F."/>
            <person name="Woyke T."/>
            <person name="Pelin A."/>
            <person name="Henrissat B."/>
            <person name="Reynolds N."/>
            <person name="Benny G.L."/>
            <person name="Smith M.E."/>
            <person name="James T.Y."/>
            <person name="Grigoriev I.V."/>
        </authorList>
    </citation>
    <scope>NUCLEOTIDE SEQUENCE</scope>
    <source>
        <strain evidence="2">ATCC 52028</strain>
    </source>
</reference>
<dbReference type="EMBL" id="ML014228">
    <property type="protein sequence ID" value="RKP00224.1"/>
    <property type="molecule type" value="Genomic_DNA"/>
</dbReference>
<dbReference type="EMBL" id="ML009732">
    <property type="protein sequence ID" value="RKO96655.1"/>
    <property type="molecule type" value="Genomic_DNA"/>
</dbReference>
<dbReference type="InterPro" id="IPR013922">
    <property type="entry name" value="Cyclin_PHO80-like"/>
</dbReference>
<keyword evidence="5" id="KW-1185">Reference proteome</keyword>
<dbReference type="PANTHER" id="PTHR15615:SF108">
    <property type="entry name" value="PROTEIN CNPPD1"/>
    <property type="match status" value="1"/>
</dbReference>
<dbReference type="InterPro" id="IPR036915">
    <property type="entry name" value="Cyclin-like_sf"/>
</dbReference>
<dbReference type="Proteomes" id="UP000268535">
    <property type="component" value="Unassembled WGS sequence"/>
</dbReference>
<dbReference type="Proteomes" id="UP000274922">
    <property type="component" value="Unassembled WGS sequence"/>
</dbReference>
<protein>
    <recommendedName>
        <fullName evidence="1">Cyclin N-terminal domain-containing protein</fullName>
    </recommendedName>
</protein>
<name>A0A4P9WVW2_9FUNG</name>
<reference evidence="4 5" key="1">
    <citation type="journal article" date="2018" name="Nat. Microbiol.">
        <title>Leveraging single-cell genomics to expand the fungal tree of life.</title>
        <authorList>
            <person name="Ahrendt S.R."/>
            <person name="Quandt C.A."/>
            <person name="Ciobanu D."/>
            <person name="Clum A."/>
            <person name="Salamov A."/>
            <person name="Andreopoulos B."/>
            <person name="Cheng J.F."/>
            <person name="Woyke T."/>
            <person name="Pelin A."/>
            <person name="Henrissat B."/>
            <person name="Reynolds N.K."/>
            <person name="Benny G.L."/>
            <person name="Smith M.E."/>
            <person name="James T.Y."/>
            <person name="Grigoriev I.V."/>
        </authorList>
    </citation>
    <scope>NUCLEOTIDE SEQUENCE [LARGE SCALE GENOMIC DNA]</scope>
    <source>
        <strain evidence="4 5">ATCC 52028</strain>
    </source>
</reference>
<accession>A0A4P9WVW2</accession>
<dbReference type="GO" id="GO:0019901">
    <property type="term" value="F:protein kinase binding"/>
    <property type="evidence" value="ECO:0007669"/>
    <property type="project" value="InterPro"/>
</dbReference>
<feature type="non-terminal residue" evidence="2">
    <location>
        <position position="1"/>
    </location>
</feature>